<comment type="caution">
    <text evidence="2">The sequence shown here is derived from an EMBL/GenBank/DDBJ whole genome shotgun (WGS) entry which is preliminary data.</text>
</comment>
<gene>
    <name evidence="2" type="ORF">IFR04_000003</name>
</gene>
<sequence length="289" mass="32510">MHIKDQKSTWKIMIPCLLVVDPFLRRNSHKATITDMSSRHSGSSRHRAHQSRSTDANSEAMIEQVKTIVTQLNDVVASNPHEWETYLPSARSALAALEHLRFFRDPQRYAEQIWILHGLQDYAFHDADSGCIPDIADFCQASWLRILRNYPDNVETLTGLGSNWLQRAQATLARIQREEGNDSSSQASPSADPRRQGPLYVEARGYLQPAVDFYARAVRSSDALGETPGAILASAAESQMSLGNVTASPSDEPYFTQAIRYLRRAEAIPGYTLSIYLEQYLNDYGRYVS</sequence>
<feature type="region of interest" description="Disordered" evidence="1">
    <location>
        <begin position="32"/>
        <end position="58"/>
    </location>
</feature>
<keyword evidence="3" id="KW-1185">Reference proteome</keyword>
<dbReference type="Proteomes" id="UP000664132">
    <property type="component" value="Unassembled WGS sequence"/>
</dbReference>
<reference evidence="2" key="1">
    <citation type="submission" date="2021-02" db="EMBL/GenBank/DDBJ databases">
        <title>Genome sequence Cadophora malorum strain M34.</title>
        <authorList>
            <person name="Stefanovic E."/>
            <person name="Vu D."/>
            <person name="Scully C."/>
            <person name="Dijksterhuis J."/>
            <person name="Roader J."/>
            <person name="Houbraken J."/>
        </authorList>
    </citation>
    <scope>NUCLEOTIDE SEQUENCE</scope>
    <source>
        <strain evidence="2">M34</strain>
    </source>
</reference>
<dbReference type="OrthoDB" id="5366687at2759"/>
<dbReference type="AlphaFoldDB" id="A0A8H7WKX3"/>
<protein>
    <submittedName>
        <fullName evidence="2">Uncharacterized protein</fullName>
    </submittedName>
</protein>
<feature type="compositionally biased region" description="Low complexity" evidence="1">
    <location>
        <begin position="182"/>
        <end position="191"/>
    </location>
</feature>
<dbReference type="EMBL" id="JAFJYH010000001">
    <property type="protein sequence ID" value="KAG4426572.1"/>
    <property type="molecule type" value="Genomic_DNA"/>
</dbReference>
<evidence type="ECO:0000313" key="2">
    <source>
        <dbReference type="EMBL" id="KAG4426572.1"/>
    </source>
</evidence>
<feature type="region of interest" description="Disordered" evidence="1">
    <location>
        <begin position="175"/>
        <end position="195"/>
    </location>
</feature>
<accession>A0A8H7WKX3</accession>
<evidence type="ECO:0000256" key="1">
    <source>
        <dbReference type="SAM" id="MobiDB-lite"/>
    </source>
</evidence>
<evidence type="ECO:0000313" key="3">
    <source>
        <dbReference type="Proteomes" id="UP000664132"/>
    </source>
</evidence>
<proteinExistence type="predicted"/>
<organism evidence="2 3">
    <name type="scientific">Cadophora malorum</name>
    <dbReference type="NCBI Taxonomy" id="108018"/>
    <lineage>
        <taxon>Eukaryota</taxon>
        <taxon>Fungi</taxon>
        <taxon>Dikarya</taxon>
        <taxon>Ascomycota</taxon>
        <taxon>Pezizomycotina</taxon>
        <taxon>Leotiomycetes</taxon>
        <taxon>Helotiales</taxon>
        <taxon>Ploettnerulaceae</taxon>
        <taxon>Cadophora</taxon>
    </lineage>
</organism>
<name>A0A8H7WKX3_9HELO</name>